<protein>
    <submittedName>
        <fullName evidence="6">Guanidinoacetate N-methyltransferase</fullName>
    </submittedName>
</protein>
<dbReference type="PANTHER" id="PTHR32379">
    <property type="entry name" value="GUANIDINOACETATE N-METHYLTRANSFERASE"/>
    <property type="match status" value="1"/>
</dbReference>
<dbReference type="InterPro" id="IPR026480">
    <property type="entry name" value="RMT2_dom"/>
</dbReference>
<evidence type="ECO:0000259" key="5">
    <source>
        <dbReference type="PROSITE" id="PS51559"/>
    </source>
</evidence>
<dbReference type="GeneTree" id="ENSGT00390000018061"/>
<proteinExistence type="predicted"/>
<reference evidence="6 7" key="1">
    <citation type="journal article" date="2012" name="Nature">
        <title>The genomic landscape of species divergence in Ficedula flycatchers.</title>
        <authorList>
            <person name="Ellegren H."/>
            <person name="Smeds L."/>
            <person name="Burri R."/>
            <person name="Olason P.I."/>
            <person name="Backstrom N."/>
            <person name="Kawakami T."/>
            <person name="Kunstner A."/>
            <person name="Makinen H."/>
            <person name="Nadachowska-Brzyska K."/>
            <person name="Qvarnstrom A."/>
            <person name="Uebbing S."/>
            <person name="Wolf J.B."/>
        </authorList>
    </citation>
    <scope>NUCLEOTIDE SEQUENCE [LARGE SCALE GENOMIC DNA]</scope>
</reference>
<feature type="domain" description="RMT2" evidence="5">
    <location>
        <begin position="14"/>
        <end position="325"/>
    </location>
</feature>
<keyword evidence="7" id="KW-1185">Reference proteome</keyword>
<dbReference type="InterPro" id="IPR029063">
    <property type="entry name" value="SAM-dependent_MTases_sf"/>
</dbReference>
<organism evidence="6 7">
    <name type="scientific">Ficedula albicollis</name>
    <name type="common">Collared flycatcher</name>
    <name type="synonym">Muscicapa albicollis</name>
    <dbReference type="NCBI Taxonomy" id="59894"/>
    <lineage>
        <taxon>Eukaryota</taxon>
        <taxon>Metazoa</taxon>
        <taxon>Chordata</taxon>
        <taxon>Craniata</taxon>
        <taxon>Vertebrata</taxon>
        <taxon>Euteleostomi</taxon>
        <taxon>Archelosauria</taxon>
        <taxon>Archosauria</taxon>
        <taxon>Dinosauria</taxon>
        <taxon>Saurischia</taxon>
        <taxon>Theropoda</taxon>
        <taxon>Coelurosauria</taxon>
        <taxon>Aves</taxon>
        <taxon>Neognathae</taxon>
        <taxon>Neoaves</taxon>
        <taxon>Telluraves</taxon>
        <taxon>Australaves</taxon>
        <taxon>Passeriformes</taxon>
        <taxon>Muscicapidae</taxon>
        <taxon>Ficedula</taxon>
    </lineage>
</organism>
<dbReference type="Ensembl" id="ENSFALT00000039368.1">
    <property type="protein sequence ID" value="ENSFALP00000024387.1"/>
    <property type="gene ID" value="ENSFALG00000014009.2"/>
</dbReference>
<dbReference type="GO" id="GO:0005737">
    <property type="term" value="C:cytoplasm"/>
    <property type="evidence" value="ECO:0007669"/>
    <property type="project" value="TreeGrafter"/>
</dbReference>
<dbReference type="SUPFAM" id="SSF53335">
    <property type="entry name" value="S-adenosyl-L-methionine-dependent methyltransferases"/>
    <property type="match status" value="1"/>
</dbReference>
<dbReference type="PANTHER" id="PTHR32379:SF1">
    <property type="entry name" value="GUANIDINOACETATE N-METHYLTRANSFERASE"/>
    <property type="match status" value="1"/>
</dbReference>
<dbReference type="CDD" id="cd02440">
    <property type="entry name" value="AdoMet_MTases"/>
    <property type="match status" value="1"/>
</dbReference>
<keyword evidence="1" id="KW-0489">Methyltransferase</keyword>
<dbReference type="InterPro" id="IPR051038">
    <property type="entry name" value="RMT2/GAMT_Mtase"/>
</dbReference>
<evidence type="ECO:0000256" key="2">
    <source>
        <dbReference type="ARBA" id="ARBA00022679"/>
    </source>
</evidence>
<sequence>MSSGAAAAPIFAEGEDCRAAWREATAGYDEPDAHLEILGKPVMERWETPYMHSLATVAASKGGRVLEVGFGMAIAASKVQEQDIEEHWIIECNEGVFRRLQHWAKAQPHKVVPLKGLWEDVVPTLPDGHFSGILYDTYPLSEDTWHTHQFNFIQVTARAGLCGEELGRGLSGRSSPEFPNSFPGQGHAFRLLRPGGVLTYCNLTSWGELLKSSYSDIEKMFEVSCSPPQSRARDEPEPLHDCGTHPWGWGRAKGVGASQTGARPGCPLTAAPPSPPLPQETQLGPLLQAGFRRENISTSVMELQPPPECRYYSHPRMITPTVLKH</sequence>
<evidence type="ECO:0000313" key="6">
    <source>
        <dbReference type="Ensembl" id="ENSFALP00000024387.1"/>
    </source>
</evidence>
<reference evidence="6" key="3">
    <citation type="submission" date="2025-09" db="UniProtKB">
        <authorList>
            <consortium name="Ensembl"/>
        </authorList>
    </citation>
    <scope>IDENTIFICATION</scope>
</reference>
<keyword evidence="3" id="KW-0949">S-adenosyl-L-methionine</keyword>
<dbReference type="GO" id="GO:0032259">
    <property type="term" value="P:methylation"/>
    <property type="evidence" value="ECO:0007669"/>
    <property type="project" value="UniProtKB-KW"/>
</dbReference>
<evidence type="ECO:0000313" key="7">
    <source>
        <dbReference type="Proteomes" id="UP000016665"/>
    </source>
</evidence>
<dbReference type="Gene3D" id="3.40.50.150">
    <property type="entry name" value="Vaccinia Virus protein VP39"/>
    <property type="match status" value="2"/>
</dbReference>
<dbReference type="Proteomes" id="UP000016665">
    <property type="component" value="Chromosome 28"/>
</dbReference>
<evidence type="ECO:0000256" key="4">
    <source>
        <dbReference type="SAM" id="MobiDB-lite"/>
    </source>
</evidence>
<accession>A0A803VNT1</accession>
<dbReference type="AlphaFoldDB" id="A0A803VNT1"/>
<keyword evidence="2" id="KW-0808">Transferase</keyword>
<dbReference type="PROSITE" id="PS51559">
    <property type="entry name" value="SAM_RMT2"/>
    <property type="match status" value="1"/>
</dbReference>
<dbReference type="GO" id="GO:0006601">
    <property type="term" value="P:creatine biosynthetic process"/>
    <property type="evidence" value="ECO:0007669"/>
    <property type="project" value="TreeGrafter"/>
</dbReference>
<dbReference type="GO" id="GO:0005634">
    <property type="term" value="C:nucleus"/>
    <property type="evidence" value="ECO:0007669"/>
    <property type="project" value="TreeGrafter"/>
</dbReference>
<gene>
    <name evidence="6" type="primary">GAMT</name>
</gene>
<dbReference type="GO" id="GO:0030731">
    <property type="term" value="F:guanidinoacetate N-methyltransferase activity"/>
    <property type="evidence" value="ECO:0007669"/>
    <property type="project" value="TreeGrafter"/>
</dbReference>
<reference evidence="6" key="2">
    <citation type="submission" date="2025-08" db="UniProtKB">
        <authorList>
            <consortium name="Ensembl"/>
        </authorList>
    </citation>
    <scope>IDENTIFICATION</scope>
</reference>
<evidence type="ECO:0000256" key="1">
    <source>
        <dbReference type="ARBA" id="ARBA00022603"/>
    </source>
</evidence>
<feature type="region of interest" description="Disordered" evidence="4">
    <location>
        <begin position="256"/>
        <end position="281"/>
    </location>
</feature>
<name>A0A803VNT1_FICAL</name>
<evidence type="ECO:0000256" key="3">
    <source>
        <dbReference type="ARBA" id="ARBA00022691"/>
    </source>
</evidence>